<evidence type="ECO:0008006" key="3">
    <source>
        <dbReference type="Google" id="ProtNLM"/>
    </source>
</evidence>
<keyword evidence="2" id="KW-1185">Reference proteome</keyword>
<dbReference type="EMBL" id="CP058607">
    <property type="protein sequence ID" value="QLG72420.1"/>
    <property type="molecule type" value="Genomic_DNA"/>
</dbReference>
<dbReference type="InterPro" id="IPR013954">
    <property type="entry name" value="PNK3P"/>
</dbReference>
<dbReference type="GeneID" id="59236144"/>
<reference evidence="1 2" key="1">
    <citation type="submission" date="2020-07" db="EMBL/GenBank/DDBJ databases">
        <title>The yeast mating-type switching endonuclease HO is a domesticated member of an unorthodox homing genetic element family.</title>
        <authorList>
            <person name="Coughlan A.Y."/>
            <person name="Lombardi L."/>
            <person name="Braun-Galleani S."/>
            <person name="Martos A.R."/>
            <person name="Galeote V."/>
            <person name="Bigey F."/>
            <person name="Dequin S."/>
            <person name="Byrne K.P."/>
            <person name="Wolfe K.H."/>
        </authorList>
    </citation>
    <scope>NUCLEOTIDE SEQUENCE [LARGE SCALE GENOMIC DNA]</scope>
    <source>
        <strain evidence="1 2">NRRL Y-6702</strain>
    </source>
</reference>
<evidence type="ECO:0000313" key="2">
    <source>
        <dbReference type="Proteomes" id="UP000509704"/>
    </source>
</evidence>
<protein>
    <recommendedName>
        <fullName evidence="3">DNA 3'-phosphatase</fullName>
    </recommendedName>
</protein>
<dbReference type="GO" id="GO:0046403">
    <property type="term" value="F:polynucleotide 3'-phosphatase activity"/>
    <property type="evidence" value="ECO:0007669"/>
    <property type="project" value="TreeGrafter"/>
</dbReference>
<proteinExistence type="predicted"/>
<dbReference type="GO" id="GO:0003690">
    <property type="term" value="F:double-stranded DNA binding"/>
    <property type="evidence" value="ECO:0007669"/>
    <property type="project" value="TreeGrafter"/>
</dbReference>
<gene>
    <name evidence="1" type="ORF">HG535_0D01280</name>
</gene>
<dbReference type="SUPFAM" id="SSF56784">
    <property type="entry name" value="HAD-like"/>
    <property type="match status" value="1"/>
</dbReference>
<dbReference type="InterPro" id="IPR036412">
    <property type="entry name" value="HAD-like_sf"/>
</dbReference>
<dbReference type="AlphaFoldDB" id="A0A7H9B1B6"/>
<dbReference type="Pfam" id="PF08645">
    <property type="entry name" value="PNK3P"/>
    <property type="match status" value="1"/>
</dbReference>
<dbReference type="PANTHER" id="PTHR12083">
    <property type="entry name" value="BIFUNCTIONAL POLYNUCLEOTIDE PHOSPHATASE/KINASE"/>
    <property type="match status" value="1"/>
</dbReference>
<organism evidence="1 2">
    <name type="scientific">Zygotorulaspora mrakii</name>
    <name type="common">Zygosaccharomyces mrakii</name>
    <dbReference type="NCBI Taxonomy" id="42260"/>
    <lineage>
        <taxon>Eukaryota</taxon>
        <taxon>Fungi</taxon>
        <taxon>Dikarya</taxon>
        <taxon>Ascomycota</taxon>
        <taxon>Saccharomycotina</taxon>
        <taxon>Saccharomycetes</taxon>
        <taxon>Saccharomycetales</taxon>
        <taxon>Saccharomycetaceae</taxon>
        <taxon>Zygotorulaspora</taxon>
    </lineage>
</organism>
<dbReference type="GO" id="GO:0006281">
    <property type="term" value="P:DNA repair"/>
    <property type="evidence" value="ECO:0007669"/>
    <property type="project" value="TreeGrafter"/>
</dbReference>
<dbReference type="RefSeq" id="XP_037144148.1">
    <property type="nucleotide sequence ID" value="XM_037288253.1"/>
</dbReference>
<dbReference type="OrthoDB" id="19045at2759"/>
<dbReference type="NCBIfam" id="TIGR01664">
    <property type="entry name" value="DNA-3'-Pase"/>
    <property type="match status" value="1"/>
</dbReference>
<dbReference type="PANTHER" id="PTHR12083:SF9">
    <property type="entry name" value="BIFUNCTIONAL POLYNUCLEOTIDE PHOSPHATASE_KINASE"/>
    <property type="match status" value="1"/>
</dbReference>
<dbReference type="InterPro" id="IPR023214">
    <property type="entry name" value="HAD_sf"/>
</dbReference>
<accession>A0A7H9B1B6</accession>
<dbReference type="Proteomes" id="UP000509704">
    <property type="component" value="Chromosome 4"/>
</dbReference>
<evidence type="ECO:0000313" key="1">
    <source>
        <dbReference type="EMBL" id="QLG72420.1"/>
    </source>
</evidence>
<name>A0A7H9B1B6_ZYGMR</name>
<sequence length="252" mass="28473">MVMFHRLTLLPYLIKHTPKNALPEISGANGPLKVYAFDLDHTIIKPKTAGSRFSTSADDWDFMNFSPGRSALDKLLSIVIEDATAQVVIFSNQGGVITVPSNSKSCTKYVEKIRLILKAISLEKDGNRLLERLWIYSSPKKPASFTRKQNKSSLLTKPMKVVKTLKKLNKPAPKLEEPMLMDPEIFTKMRKPETGMMQEFKKDLESIYPTVISIEVCHYCGDAAGRKQDFSDSDKQFAKNLDVPFKLPEDVF</sequence>
<dbReference type="Gene3D" id="3.40.50.1000">
    <property type="entry name" value="HAD superfamily/HAD-like"/>
    <property type="match status" value="1"/>
</dbReference>
<dbReference type="GO" id="GO:0046404">
    <property type="term" value="F:ATP-dependent polydeoxyribonucleotide 5'-hydroxyl-kinase activity"/>
    <property type="evidence" value="ECO:0007669"/>
    <property type="project" value="TreeGrafter"/>
</dbReference>
<dbReference type="InterPro" id="IPR006551">
    <property type="entry name" value="Polynucleotide_phosphatase"/>
</dbReference>
<dbReference type="KEGG" id="zmk:HG535_0D01280"/>